<organism evidence="4">
    <name type="scientific">Fagus sylvatica</name>
    <name type="common">Beechnut</name>
    <dbReference type="NCBI Taxonomy" id="28930"/>
    <lineage>
        <taxon>Eukaryota</taxon>
        <taxon>Viridiplantae</taxon>
        <taxon>Streptophyta</taxon>
        <taxon>Embryophyta</taxon>
        <taxon>Tracheophyta</taxon>
        <taxon>Spermatophyta</taxon>
        <taxon>Magnoliopsida</taxon>
        <taxon>eudicotyledons</taxon>
        <taxon>Gunneridae</taxon>
        <taxon>Pentapetalae</taxon>
        <taxon>rosids</taxon>
        <taxon>fabids</taxon>
        <taxon>Fagales</taxon>
        <taxon>Fagaceae</taxon>
        <taxon>Fagus</taxon>
    </lineage>
</organism>
<dbReference type="Gene3D" id="3.30.379.10">
    <property type="entry name" value="Chitobiase/beta-hexosaminidase domain 2-like"/>
    <property type="match status" value="1"/>
</dbReference>
<proteinExistence type="predicted"/>
<keyword evidence="1" id="KW-0378">Hydrolase</keyword>
<evidence type="ECO:0000259" key="3">
    <source>
        <dbReference type="Pfam" id="PF14845"/>
    </source>
</evidence>
<evidence type="ECO:0000256" key="1">
    <source>
        <dbReference type="ARBA" id="ARBA00022801"/>
    </source>
</evidence>
<keyword evidence="2" id="KW-0732">Signal</keyword>
<dbReference type="AlphaFoldDB" id="A0A2N9EH14"/>
<dbReference type="SUPFAM" id="SSF55545">
    <property type="entry name" value="beta-N-acetylhexosaminidase-like domain"/>
    <property type="match status" value="1"/>
</dbReference>
<feature type="chain" id="PRO_5014809024" description="Beta-hexosaminidase eukaryotic type N-terminal domain-containing protein" evidence="2">
    <location>
        <begin position="22"/>
        <end position="143"/>
    </location>
</feature>
<evidence type="ECO:0000313" key="4">
    <source>
        <dbReference type="EMBL" id="SPC74045.1"/>
    </source>
</evidence>
<dbReference type="EMBL" id="OIVN01000089">
    <property type="protein sequence ID" value="SPC74045.1"/>
    <property type="molecule type" value="Genomic_DNA"/>
</dbReference>
<dbReference type="InterPro" id="IPR029019">
    <property type="entry name" value="HEX_eukaryotic_N"/>
</dbReference>
<feature type="domain" description="Beta-hexosaminidase eukaryotic type N-terminal" evidence="3">
    <location>
        <begin position="29"/>
        <end position="125"/>
    </location>
</feature>
<accession>A0A2N9EH14</accession>
<feature type="signal peptide" evidence="2">
    <location>
        <begin position="1"/>
        <end position="21"/>
    </location>
</feature>
<gene>
    <name evidence="4" type="ORF">FSB_LOCUS1927</name>
</gene>
<protein>
    <recommendedName>
        <fullName evidence="3">Beta-hexosaminidase eukaryotic type N-terminal domain-containing protein</fullName>
    </recommendedName>
</protein>
<dbReference type="InterPro" id="IPR029018">
    <property type="entry name" value="Hex-like_dom2"/>
</dbReference>
<sequence length="143" mass="15698">MGKIVWVLLVLLVQLLLAIDALTVDRLNIWPMPKSVSYGHGNLYMSKDFELNTQGTKYNDGSGILKDGFSRFLDLVRVAHVEDGNFSKIDTSVLLQGLHVVVLSASDELQYGIDESYKLSVPASGKPVYAHLEVGETNPFSAS</sequence>
<evidence type="ECO:0000256" key="2">
    <source>
        <dbReference type="SAM" id="SignalP"/>
    </source>
</evidence>
<dbReference type="Pfam" id="PF14845">
    <property type="entry name" value="Glycohydro_20b2"/>
    <property type="match status" value="1"/>
</dbReference>
<name>A0A2N9EH14_FAGSY</name>
<dbReference type="GO" id="GO:0016787">
    <property type="term" value="F:hydrolase activity"/>
    <property type="evidence" value="ECO:0007669"/>
    <property type="project" value="UniProtKB-KW"/>
</dbReference>
<reference evidence="4" key="1">
    <citation type="submission" date="2018-02" db="EMBL/GenBank/DDBJ databases">
        <authorList>
            <person name="Cohen D.B."/>
            <person name="Kent A.D."/>
        </authorList>
    </citation>
    <scope>NUCLEOTIDE SEQUENCE</scope>
</reference>